<gene>
    <name evidence="1" type="ORF">DPMN_048624</name>
</gene>
<keyword evidence="2" id="KW-1185">Reference proteome</keyword>
<dbReference type="Proteomes" id="UP000828390">
    <property type="component" value="Unassembled WGS sequence"/>
</dbReference>
<protein>
    <submittedName>
        <fullName evidence="1">Uncharacterized protein</fullName>
    </submittedName>
</protein>
<comment type="caution">
    <text evidence="1">The sequence shown here is derived from an EMBL/GenBank/DDBJ whole genome shotgun (WGS) entry which is preliminary data.</text>
</comment>
<dbReference type="AlphaFoldDB" id="A0A9D4I2I4"/>
<name>A0A9D4I2I4_DREPO</name>
<proteinExistence type="predicted"/>
<sequence>MKTRTVLCLQRISQEEVVTLDASECPGEQPPSERQCKRSNCPSMWVAEDWTEVGRKNGYVCPFSVIF</sequence>
<evidence type="ECO:0000313" key="2">
    <source>
        <dbReference type="Proteomes" id="UP000828390"/>
    </source>
</evidence>
<reference evidence="1" key="1">
    <citation type="journal article" date="2019" name="bioRxiv">
        <title>The Genome of the Zebra Mussel, Dreissena polymorpha: A Resource for Invasive Species Research.</title>
        <authorList>
            <person name="McCartney M.A."/>
            <person name="Auch B."/>
            <person name="Kono T."/>
            <person name="Mallez S."/>
            <person name="Zhang Y."/>
            <person name="Obille A."/>
            <person name="Becker A."/>
            <person name="Abrahante J.E."/>
            <person name="Garbe J."/>
            <person name="Badalamenti J.P."/>
            <person name="Herman A."/>
            <person name="Mangelson H."/>
            <person name="Liachko I."/>
            <person name="Sullivan S."/>
            <person name="Sone E.D."/>
            <person name="Koren S."/>
            <person name="Silverstein K.A.T."/>
            <person name="Beckman K.B."/>
            <person name="Gohl D.M."/>
        </authorList>
    </citation>
    <scope>NUCLEOTIDE SEQUENCE</scope>
    <source>
        <strain evidence="1">Duluth1</strain>
        <tissue evidence="1">Whole animal</tissue>
    </source>
</reference>
<organism evidence="1 2">
    <name type="scientific">Dreissena polymorpha</name>
    <name type="common">Zebra mussel</name>
    <name type="synonym">Mytilus polymorpha</name>
    <dbReference type="NCBI Taxonomy" id="45954"/>
    <lineage>
        <taxon>Eukaryota</taxon>
        <taxon>Metazoa</taxon>
        <taxon>Spiralia</taxon>
        <taxon>Lophotrochozoa</taxon>
        <taxon>Mollusca</taxon>
        <taxon>Bivalvia</taxon>
        <taxon>Autobranchia</taxon>
        <taxon>Heteroconchia</taxon>
        <taxon>Euheterodonta</taxon>
        <taxon>Imparidentia</taxon>
        <taxon>Neoheterodontei</taxon>
        <taxon>Myida</taxon>
        <taxon>Dreissenoidea</taxon>
        <taxon>Dreissenidae</taxon>
        <taxon>Dreissena</taxon>
    </lineage>
</organism>
<evidence type="ECO:0000313" key="1">
    <source>
        <dbReference type="EMBL" id="KAH3741894.1"/>
    </source>
</evidence>
<accession>A0A9D4I2I4</accession>
<reference evidence="1" key="2">
    <citation type="submission" date="2020-11" db="EMBL/GenBank/DDBJ databases">
        <authorList>
            <person name="McCartney M.A."/>
            <person name="Auch B."/>
            <person name="Kono T."/>
            <person name="Mallez S."/>
            <person name="Becker A."/>
            <person name="Gohl D.M."/>
            <person name="Silverstein K.A.T."/>
            <person name="Koren S."/>
            <person name="Bechman K.B."/>
            <person name="Herman A."/>
            <person name="Abrahante J.E."/>
            <person name="Garbe J."/>
        </authorList>
    </citation>
    <scope>NUCLEOTIDE SEQUENCE</scope>
    <source>
        <strain evidence="1">Duluth1</strain>
        <tissue evidence="1">Whole animal</tissue>
    </source>
</reference>
<dbReference type="EMBL" id="JAIWYP010000011">
    <property type="protein sequence ID" value="KAH3741894.1"/>
    <property type="molecule type" value="Genomic_DNA"/>
</dbReference>